<keyword evidence="3" id="KW-0813">Transport</keyword>
<evidence type="ECO:0000256" key="6">
    <source>
        <dbReference type="ARBA" id="ARBA00022989"/>
    </source>
</evidence>
<feature type="transmembrane region" description="Helical" evidence="8">
    <location>
        <begin position="267"/>
        <end position="292"/>
    </location>
</feature>
<feature type="transmembrane region" description="Helical" evidence="8">
    <location>
        <begin position="147"/>
        <end position="165"/>
    </location>
</feature>
<keyword evidence="6 8" id="KW-1133">Transmembrane helix</keyword>
<evidence type="ECO:0000256" key="4">
    <source>
        <dbReference type="ARBA" id="ARBA00022544"/>
    </source>
</evidence>
<dbReference type="PANTHER" id="PTHR34975">
    <property type="entry name" value="SPORE GERMINATION PROTEIN A2"/>
    <property type="match status" value="1"/>
</dbReference>
<dbReference type="InterPro" id="IPR004761">
    <property type="entry name" value="Spore_GerAB"/>
</dbReference>
<accession>A0ABW2UPQ7</accession>
<dbReference type="NCBIfam" id="TIGR00912">
    <property type="entry name" value="2A0309"/>
    <property type="match status" value="1"/>
</dbReference>
<evidence type="ECO:0000256" key="2">
    <source>
        <dbReference type="ARBA" id="ARBA00007998"/>
    </source>
</evidence>
<feature type="transmembrane region" description="Helical" evidence="8">
    <location>
        <begin position="118"/>
        <end position="140"/>
    </location>
</feature>
<sequence length="366" mass="42088">MDINMKVNQALRFRAFYLFFIMGGIQIGVGVIGGPKYIFTHARQDSWISVLIAYAAILIILWVMLLILKSYDNADIFGIQADIFGQWIGKLLGTVYILHFALTLFVVLVTYIDLIQLFIFPHLNAWLISFLLLSLVVYCVAGGLRSVIGVVFLFFLLSHWLWLLMYKPISLIDASHYQPVLQASMIDLLKGSRESAFTLAGFEILFVLYPFIQNKKHVWRPLWLGITWSAGILLFSVAVAIGYFSPIQLETIEWTVLAMLQNVELPFIARFDFIIVAEWMMIALPTILLYMWATTQGMKRLYNVPKRVTLYSLALIMAVLSGFIDSHGQVMMLTNFANDMAFWIIFVYPLVLLPIVKFKKWRQNRK</sequence>
<feature type="transmembrane region" description="Helical" evidence="8">
    <location>
        <begin position="46"/>
        <end position="68"/>
    </location>
</feature>
<dbReference type="RefSeq" id="WP_382357382.1">
    <property type="nucleotide sequence ID" value="NZ_JBHTGR010000002.1"/>
</dbReference>
<comment type="similarity">
    <text evidence="2">Belongs to the amino acid-polyamine-organocation (APC) superfamily. Spore germination protein (SGP) (TC 2.A.3.9) family.</text>
</comment>
<feature type="transmembrane region" description="Helical" evidence="8">
    <location>
        <begin position="336"/>
        <end position="356"/>
    </location>
</feature>
<dbReference type="Proteomes" id="UP001596620">
    <property type="component" value="Unassembled WGS sequence"/>
</dbReference>
<feature type="transmembrane region" description="Helical" evidence="8">
    <location>
        <begin position="88"/>
        <end position="112"/>
    </location>
</feature>
<feature type="transmembrane region" description="Helical" evidence="8">
    <location>
        <begin position="304"/>
        <end position="324"/>
    </location>
</feature>
<comment type="caution">
    <text evidence="9">The sequence shown here is derived from an EMBL/GenBank/DDBJ whole genome shotgun (WGS) entry which is preliminary data.</text>
</comment>
<dbReference type="Pfam" id="PF03845">
    <property type="entry name" value="Spore_permease"/>
    <property type="match status" value="1"/>
</dbReference>
<evidence type="ECO:0000256" key="7">
    <source>
        <dbReference type="ARBA" id="ARBA00023136"/>
    </source>
</evidence>
<comment type="subcellular location">
    <subcellularLocation>
        <location evidence="1">Membrane</location>
        <topology evidence="1">Multi-pass membrane protein</topology>
    </subcellularLocation>
</comment>
<evidence type="ECO:0000256" key="5">
    <source>
        <dbReference type="ARBA" id="ARBA00022692"/>
    </source>
</evidence>
<feature type="transmembrane region" description="Helical" evidence="8">
    <location>
        <begin position="224"/>
        <end position="247"/>
    </location>
</feature>
<keyword evidence="10" id="KW-1185">Reference proteome</keyword>
<evidence type="ECO:0000256" key="1">
    <source>
        <dbReference type="ARBA" id="ARBA00004141"/>
    </source>
</evidence>
<organism evidence="9 10">
    <name type="scientific">Lentibacillus kimchii</name>
    <dbReference type="NCBI Taxonomy" id="1542911"/>
    <lineage>
        <taxon>Bacteria</taxon>
        <taxon>Bacillati</taxon>
        <taxon>Bacillota</taxon>
        <taxon>Bacilli</taxon>
        <taxon>Bacillales</taxon>
        <taxon>Bacillaceae</taxon>
        <taxon>Lentibacillus</taxon>
    </lineage>
</organism>
<evidence type="ECO:0000313" key="9">
    <source>
        <dbReference type="EMBL" id="MFC7745902.1"/>
    </source>
</evidence>
<gene>
    <name evidence="9" type="ORF">ACFQU8_01420</name>
</gene>
<keyword evidence="7 8" id="KW-0472">Membrane</keyword>
<name>A0ABW2UPQ7_9BACI</name>
<protein>
    <submittedName>
        <fullName evidence="9">GerAB/ArcD/ProY family transporter</fullName>
    </submittedName>
</protein>
<evidence type="ECO:0000256" key="8">
    <source>
        <dbReference type="SAM" id="Phobius"/>
    </source>
</evidence>
<evidence type="ECO:0000256" key="3">
    <source>
        <dbReference type="ARBA" id="ARBA00022448"/>
    </source>
</evidence>
<proteinExistence type="inferred from homology"/>
<feature type="transmembrane region" description="Helical" evidence="8">
    <location>
        <begin position="195"/>
        <end position="212"/>
    </location>
</feature>
<dbReference type="EMBL" id="JBHTGR010000002">
    <property type="protein sequence ID" value="MFC7745902.1"/>
    <property type="molecule type" value="Genomic_DNA"/>
</dbReference>
<reference evidence="10" key="1">
    <citation type="journal article" date="2019" name="Int. J. Syst. Evol. Microbiol.">
        <title>The Global Catalogue of Microorganisms (GCM) 10K type strain sequencing project: providing services to taxonomists for standard genome sequencing and annotation.</title>
        <authorList>
            <consortium name="The Broad Institute Genomics Platform"/>
            <consortium name="The Broad Institute Genome Sequencing Center for Infectious Disease"/>
            <person name="Wu L."/>
            <person name="Ma J."/>
        </authorList>
    </citation>
    <scope>NUCLEOTIDE SEQUENCE [LARGE SCALE GENOMIC DNA]</scope>
    <source>
        <strain evidence="10">JCM 30234</strain>
    </source>
</reference>
<feature type="transmembrane region" description="Helical" evidence="8">
    <location>
        <begin position="15"/>
        <end position="34"/>
    </location>
</feature>
<keyword evidence="5 8" id="KW-0812">Transmembrane</keyword>
<evidence type="ECO:0000313" key="10">
    <source>
        <dbReference type="Proteomes" id="UP001596620"/>
    </source>
</evidence>
<dbReference type="Gene3D" id="1.20.1740.10">
    <property type="entry name" value="Amino acid/polyamine transporter I"/>
    <property type="match status" value="1"/>
</dbReference>
<dbReference type="PANTHER" id="PTHR34975:SF2">
    <property type="entry name" value="SPORE GERMINATION PROTEIN A2"/>
    <property type="match status" value="1"/>
</dbReference>
<keyword evidence="4" id="KW-0309">Germination</keyword>